<dbReference type="Pfam" id="PF01168">
    <property type="entry name" value="Ala_racemase_N"/>
    <property type="match status" value="1"/>
</dbReference>
<evidence type="ECO:0000256" key="5">
    <source>
        <dbReference type="PIRSR" id="PIRSR600821-52"/>
    </source>
</evidence>
<dbReference type="CDD" id="cd00430">
    <property type="entry name" value="PLPDE_III_AR"/>
    <property type="match status" value="1"/>
</dbReference>
<dbReference type="InterPro" id="IPR020622">
    <property type="entry name" value="Ala_racemase_pyridoxalP-BS"/>
</dbReference>
<dbReference type="GO" id="GO:0005829">
    <property type="term" value="C:cytosol"/>
    <property type="evidence" value="ECO:0007669"/>
    <property type="project" value="TreeGrafter"/>
</dbReference>
<keyword evidence="3 7" id="KW-0413">Isomerase</keyword>
<evidence type="ECO:0000256" key="2">
    <source>
        <dbReference type="ARBA" id="ARBA00022898"/>
    </source>
</evidence>
<dbReference type="SUPFAM" id="SSF50621">
    <property type="entry name" value="Alanine racemase C-terminal domain-like"/>
    <property type="match status" value="1"/>
</dbReference>
<sequence>MNRCEISVSITDIEYNIRNIQHSFGYNRKLIAIVKSNAYGHDIIKFSEILQKNSVDQLAVNDYPEAFALRKNGITLPILIMNYSGPEDWSNTYCETLEFSISTNEQVELLDNKFRLTPINIHLKLETGMNRTGIYKIESIKRIIELHHLGIINIVGVYSHFASVRNSSLIIKQVDAFKGVLKILKKSGIFVNKIHLESSQSLLTLPIFSFCNYYRVGVLLYGYFPPSFSSSSINIKPILSISSFIFRLKKIYKGEIVGYNESYVADSDKVIATVPIGFADGIPRGLSNIGKVIIQDSLCSIIGSICMNYFMVDVSHIKNIITFAKVIIVGASNNNQLTFDDHANNLNTINSDLMVNINSSIPRVFS</sequence>
<dbReference type="Gene3D" id="2.40.37.10">
    <property type="entry name" value="Lyase, Ornithine Decarboxylase, Chain A, domain 1"/>
    <property type="match status" value="1"/>
</dbReference>
<protein>
    <submittedName>
        <fullName evidence="7">Alanine racemase</fullName>
        <ecNumber evidence="7">5.1.1.1</ecNumber>
    </submittedName>
</protein>
<dbReference type="InterPro" id="IPR011079">
    <property type="entry name" value="Ala_racemase_C"/>
</dbReference>
<dbReference type="RefSeq" id="WP_114407119.1">
    <property type="nucleotide sequence ID" value="NZ_QOWE01000013.1"/>
</dbReference>
<evidence type="ECO:0000313" key="7">
    <source>
        <dbReference type="EMBL" id="RCR68343.1"/>
    </source>
</evidence>
<dbReference type="InterPro" id="IPR029066">
    <property type="entry name" value="PLP-binding_barrel"/>
</dbReference>
<name>A0A368JP16_9BACT</name>
<comment type="cofactor">
    <cofactor evidence="1 4">
        <name>pyridoxal 5'-phosphate</name>
        <dbReference type="ChEBI" id="CHEBI:597326"/>
    </cofactor>
</comment>
<feature type="binding site" evidence="5">
    <location>
        <position position="307"/>
    </location>
    <ligand>
        <name>substrate</name>
    </ligand>
</feature>
<dbReference type="InterPro" id="IPR009006">
    <property type="entry name" value="Ala_racemase/Decarboxylase_C"/>
</dbReference>
<dbReference type="InterPro" id="IPR000821">
    <property type="entry name" value="Ala_racemase"/>
</dbReference>
<comment type="caution">
    <text evidence="7">The sequence shown here is derived from an EMBL/GenBank/DDBJ whole genome shotgun (WGS) entry which is preliminary data.</text>
</comment>
<dbReference type="InterPro" id="IPR001608">
    <property type="entry name" value="Ala_racemase_N"/>
</dbReference>
<dbReference type="PROSITE" id="PS00395">
    <property type="entry name" value="ALANINE_RACEMASE"/>
    <property type="match status" value="1"/>
</dbReference>
<keyword evidence="8" id="KW-1185">Reference proteome</keyword>
<organism evidence="7 8">
    <name type="scientific">Larkinella punicea</name>
    <dbReference type="NCBI Taxonomy" id="2315727"/>
    <lineage>
        <taxon>Bacteria</taxon>
        <taxon>Pseudomonadati</taxon>
        <taxon>Bacteroidota</taxon>
        <taxon>Cytophagia</taxon>
        <taxon>Cytophagales</taxon>
        <taxon>Spirosomataceae</taxon>
        <taxon>Larkinella</taxon>
    </lineage>
</organism>
<dbReference type="OrthoDB" id="9801978at2"/>
<dbReference type="SMART" id="SM01005">
    <property type="entry name" value="Ala_racemase_C"/>
    <property type="match status" value="1"/>
</dbReference>
<dbReference type="GO" id="GO:0030170">
    <property type="term" value="F:pyridoxal phosphate binding"/>
    <property type="evidence" value="ECO:0007669"/>
    <property type="project" value="TreeGrafter"/>
</dbReference>
<evidence type="ECO:0000256" key="4">
    <source>
        <dbReference type="PIRSR" id="PIRSR600821-50"/>
    </source>
</evidence>
<evidence type="ECO:0000256" key="1">
    <source>
        <dbReference type="ARBA" id="ARBA00001933"/>
    </source>
</evidence>
<feature type="modified residue" description="N6-(pyridoxal phosphate)lysine" evidence="4">
    <location>
        <position position="35"/>
    </location>
</feature>
<dbReference type="Proteomes" id="UP000253383">
    <property type="component" value="Unassembled WGS sequence"/>
</dbReference>
<dbReference type="SUPFAM" id="SSF51419">
    <property type="entry name" value="PLP-binding barrel"/>
    <property type="match status" value="1"/>
</dbReference>
<dbReference type="NCBIfam" id="TIGR00492">
    <property type="entry name" value="alr"/>
    <property type="match status" value="1"/>
</dbReference>
<dbReference type="GO" id="GO:0030632">
    <property type="term" value="P:D-alanine biosynthetic process"/>
    <property type="evidence" value="ECO:0007669"/>
    <property type="project" value="TreeGrafter"/>
</dbReference>
<dbReference type="GO" id="GO:0008784">
    <property type="term" value="F:alanine racemase activity"/>
    <property type="evidence" value="ECO:0007669"/>
    <property type="project" value="UniProtKB-EC"/>
</dbReference>
<dbReference type="PANTHER" id="PTHR30511:SF0">
    <property type="entry name" value="ALANINE RACEMASE, CATABOLIC-RELATED"/>
    <property type="match status" value="1"/>
</dbReference>
<dbReference type="EMBL" id="QOWE01000013">
    <property type="protein sequence ID" value="RCR68343.1"/>
    <property type="molecule type" value="Genomic_DNA"/>
</dbReference>
<dbReference type="Gene3D" id="3.20.20.10">
    <property type="entry name" value="Alanine racemase"/>
    <property type="match status" value="1"/>
</dbReference>
<proteinExistence type="predicted"/>
<dbReference type="Pfam" id="PF00842">
    <property type="entry name" value="Ala_racemase_C"/>
    <property type="match status" value="1"/>
</dbReference>
<dbReference type="PANTHER" id="PTHR30511">
    <property type="entry name" value="ALANINE RACEMASE"/>
    <property type="match status" value="1"/>
</dbReference>
<dbReference type="AlphaFoldDB" id="A0A368JP16"/>
<reference evidence="7 8" key="1">
    <citation type="submission" date="2018-07" db="EMBL/GenBank/DDBJ databases">
        <title>Genome analysis of Larkinella rosea.</title>
        <authorList>
            <person name="Zhou Z."/>
            <person name="Wang G."/>
        </authorList>
    </citation>
    <scope>NUCLEOTIDE SEQUENCE [LARGE SCALE GENOMIC DNA]</scope>
    <source>
        <strain evidence="8">zzj9</strain>
    </source>
</reference>
<keyword evidence="2 4" id="KW-0663">Pyridoxal phosphate</keyword>
<evidence type="ECO:0000256" key="3">
    <source>
        <dbReference type="ARBA" id="ARBA00023235"/>
    </source>
</evidence>
<dbReference type="EC" id="5.1.1.1" evidence="7"/>
<evidence type="ECO:0000259" key="6">
    <source>
        <dbReference type="SMART" id="SM01005"/>
    </source>
</evidence>
<dbReference type="PRINTS" id="PR00992">
    <property type="entry name" value="ALARACEMASE"/>
</dbReference>
<feature type="domain" description="Alanine racemase C-terminal" evidence="6">
    <location>
        <begin position="238"/>
        <end position="366"/>
    </location>
</feature>
<gene>
    <name evidence="7" type="primary">alr</name>
    <name evidence="7" type="ORF">DUE52_16415</name>
</gene>
<accession>A0A368JP16</accession>
<feature type="binding site" evidence="5">
    <location>
        <position position="131"/>
    </location>
    <ligand>
        <name>substrate</name>
    </ligand>
</feature>
<evidence type="ECO:0000313" key="8">
    <source>
        <dbReference type="Proteomes" id="UP000253383"/>
    </source>
</evidence>